<dbReference type="HOGENOM" id="CLU_118656_2_0_1"/>
<evidence type="ECO:0000313" key="2">
    <source>
        <dbReference type="Proteomes" id="UP000054217"/>
    </source>
</evidence>
<organism evidence="1 2">
    <name type="scientific">Pisolithus tinctorius Marx 270</name>
    <dbReference type="NCBI Taxonomy" id="870435"/>
    <lineage>
        <taxon>Eukaryota</taxon>
        <taxon>Fungi</taxon>
        <taxon>Dikarya</taxon>
        <taxon>Basidiomycota</taxon>
        <taxon>Agaricomycotina</taxon>
        <taxon>Agaricomycetes</taxon>
        <taxon>Agaricomycetidae</taxon>
        <taxon>Boletales</taxon>
        <taxon>Sclerodermatineae</taxon>
        <taxon>Pisolithaceae</taxon>
        <taxon>Pisolithus</taxon>
    </lineage>
</organism>
<proteinExistence type="predicted"/>
<accession>A0A0C3NTV1</accession>
<sequence>DSCPKWFCISFSYIQLPDLGEEFHNLLKVYFHLKESSNFANRKGVAHTLSSKCHPKAINWWISCAHTGHPPIPNIDKFSNDFWTWWCELQPTWRKGSMLKTAEFVPAPCMVAGGWTELNKSGLNGFPSVITALHWWGSKIEARAAQYGLWNAAVADICWVMEQL</sequence>
<dbReference type="Proteomes" id="UP000054217">
    <property type="component" value="Unassembled WGS sequence"/>
</dbReference>
<dbReference type="OrthoDB" id="2680459at2759"/>
<feature type="non-terminal residue" evidence="1">
    <location>
        <position position="164"/>
    </location>
</feature>
<reference evidence="1 2" key="1">
    <citation type="submission" date="2014-04" db="EMBL/GenBank/DDBJ databases">
        <authorList>
            <consortium name="DOE Joint Genome Institute"/>
            <person name="Kuo A."/>
            <person name="Kohler A."/>
            <person name="Costa M.D."/>
            <person name="Nagy L.G."/>
            <person name="Floudas D."/>
            <person name="Copeland A."/>
            <person name="Barry K.W."/>
            <person name="Cichocki N."/>
            <person name="Veneault-Fourrey C."/>
            <person name="LaButti K."/>
            <person name="Lindquist E.A."/>
            <person name="Lipzen A."/>
            <person name="Lundell T."/>
            <person name="Morin E."/>
            <person name="Murat C."/>
            <person name="Sun H."/>
            <person name="Tunlid A."/>
            <person name="Henrissat B."/>
            <person name="Grigoriev I.V."/>
            <person name="Hibbett D.S."/>
            <person name="Martin F."/>
            <person name="Nordberg H.P."/>
            <person name="Cantor M.N."/>
            <person name="Hua S.X."/>
        </authorList>
    </citation>
    <scope>NUCLEOTIDE SEQUENCE [LARGE SCALE GENOMIC DNA]</scope>
    <source>
        <strain evidence="1 2">Marx 270</strain>
    </source>
</reference>
<reference evidence="2" key="2">
    <citation type="submission" date="2015-01" db="EMBL/GenBank/DDBJ databases">
        <title>Evolutionary Origins and Diversification of the Mycorrhizal Mutualists.</title>
        <authorList>
            <consortium name="DOE Joint Genome Institute"/>
            <consortium name="Mycorrhizal Genomics Consortium"/>
            <person name="Kohler A."/>
            <person name="Kuo A."/>
            <person name="Nagy L.G."/>
            <person name="Floudas D."/>
            <person name="Copeland A."/>
            <person name="Barry K.W."/>
            <person name="Cichocki N."/>
            <person name="Veneault-Fourrey C."/>
            <person name="LaButti K."/>
            <person name="Lindquist E.A."/>
            <person name="Lipzen A."/>
            <person name="Lundell T."/>
            <person name="Morin E."/>
            <person name="Murat C."/>
            <person name="Riley R."/>
            <person name="Ohm R."/>
            <person name="Sun H."/>
            <person name="Tunlid A."/>
            <person name="Henrissat B."/>
            <person name="Grigoriev I.V."/>
            <person name="Hibbett D.S."/>
            <person name="Martin F."/>
        </authorList>
    </citation>
    <scope>NUCLEOTIDE SEQUENCE [LARGE SCALE GENOMIC DNA]</scope>
    <source>
        <strain evidence="2">Marx 270</strain>
    </source>
</reference>
<gene>
    <name evidence="1" type="ORF">M404DRAFT_60183</name>
</gene>
<dbReference type="AlphaFoldDB" id="A0A0C3NTV1"/>
<evidence type="ECO:0000313" key="1">
    <source>
        <dbReference type="EMBL" id="KIN98678.1"/>
    </source>
</evidence>
<keyword evidence="2" id="KW-1185">Reference proteome</keyword>
<feature type="non-terminal residue" evidence="1">
    <location>
        <position position="1"/>
    </location>
</feature>
<name>A0A0C3NTV1_PISTI</name>
<dbReference type="EMBL" id="KN832013">
    <property type="protein sequence ID" value="KIN98678.1"/>
    <property type="molecule type" value="Genomic_DNA"/>
</dbReference>
<dbReference type="InParanoid" id="A0A0C3NTV1"/>
<protein>
    <submittedName>
        <fullName evidence="1">Uncharacterized protein</fullName>
    </submittedName>
</protein>